<gene>
    <name evidence="2" type="ORF">MNBD_GAMMA21-2212</name>
</gene>
<name>A0A3B0ZY61_9ZZZZ</name>
<feature type="transmembrane region" description="Helical" evidence="1">
    <location>
        <begin position="24"/>
        <end position="45"/>
    </location>
</feature>
<dbReference type="AlphaFoldDB" id="A0A3B0ZY61"/>
<dbReference type="EMBL" id="UOFR01000060">
    <property type="protein sequence ID" value="VAW98535.1"/>
    <property type="molecule type" value="Genomic_DNA"/>
</dbReference>
<feature type="transmembrane region" description="Helical" evidence="1">
    <location>
        <begin position="145"/>
        <end position="171"/>
    </location>
</feature>
<feature type="transmembrane region" description="Helical" evidence="1">
    <location>
        <begin position="250"/>
        <end position="269"/>
    </location>
</feature>
<accession>A0A3B0ZY61</accession>
<keyword evidence="1" id="KW-0812">Transmembrane</keyword>
<organism evidence="2">
    <name type="scientific">hydrothermal vent metagenome</name>
    <dbReference type="NCBI Taxonomy" id="652676"/>
    <lineage>
        <taxon>unclassified sequences</taxon>
        <taxon>metagenomes</taxon>
        <taxon>ecological metagenomes</taxon>
    </lineage>
</organism>
<evidence type="ECO:0000256" key="1">
    <source>
        <dbReference type="SAM" id="Phobius"/>
    </source>
</evidence>
<protein>
    <recommendedName>
        <fullName evidence="3">DUF4129 domain-containing protein</fullName>
    </recommendedName>
</protein>
<keyword evidence="1" id="KW-0472">Membrane</keyword>
<reference evidence="2" key="1">
    <citation type="submission" date="2018-06" db="EMBL/GenBank/DDBJ databases">
        <authorList>
            <person name="Zhirakovskaya E."/>
        </authorList>
    </citation>
    <scope>NUCLEOTIDE SEQUENCE</scope>
</reference>
<feature type="transmembrane region" description="Helical" evidence="1">
    <location>
        <begin position="359"/>
        <end position="379"/>
    </location>
</feature>
<feature type="transmembrane region" description="Helical" evidence="1">
    <location>
        <begin position="191"/>
        <end position="215"/>
    </location>
</feature>
<proteinExistence type="predicted"/>
<sequence>MTARVRPRQSWEAIDLGFMLVQQWWTKIAFSWVIFTLPVFILINFLLIDHYIWAMVVFWWFMPIFDRIPLHIISRALFGEIETNKKNLKSILKIILFPHFIKMLTFLRFDPGRSFNQPVWQLEKLRGKVRAERARVLKKMTSGSAFALTVMCMLIEVILFISLLGLVFLLVPAAYTDALNAALSPSSFEESWWGGVSINFLLYLSFFIVQPFYVAGGFSLYINRRTQLEGWDIEIVFRQLAQRIAKSSKYVAGFALTLSVMVGSLLYPADQSFAAEQDQMGLETFNSASAITNAEARKTIDEIMAQKEFNNTVTVNRWRAIGKKDKKKEKAKKKEKNSDGWDPGWLSGLSLGLGAIGEVILWVVVAALIVLAVVFYLRWGPTGGRDSLKINRKLPKSLFGLEITPESLPDDVGQAALALWRKQDPLLALSLLYRGALTTLVHHYGINLKGSATEGDCIRTTYIHKEKLRQGSADYFKRLTQTWQMAAYAHRLPSEQEIILLSEQWTPIFGGHS</sequence>
<evidence type="ECO:0000313" key="2">
    <source>
        <dbReference type="EMBL" id="VAW98535.1"/>
    </source>
</evidence>
<feature type="transmembrane region" description="Helical" evidence="1">
    <location>
        <begin position="51"/>
        <end position="68"/>
    </location>
</feature>
<keyword evidence="1" id="KW-1133">Transmembrane helix</keyword>
<evidence type="ECO:0008006" key="3">
    <source>
        <dbReference type="Google" id="ProtNLM"/>
    </source>
</evidence>